<evidence type="ECO:0000256" key="4">
    <source>
        <dbReference type="ARBA" id="ARBA00023242"/>
    </source>
</evidence>
<dbReference type="GO" id="GO:0005634">
    <property type="term" value="C:nucleus"/>
    <property type="evidence" value="ECO:0007669"/>
    <property type="project" value="UniProtKB-SubCell"/>
</dbReference>
<accession>A0A401GQH5</accession>
<dbReference type="Proteomes" id="UP000287166">
    <property type="component" value="Unassembled WGS sequence"/>
</dbReference>
<comment type="caution">
    <text evidence="6">The sequence shown here is derived from an EMBL/GenBank/DDBJ whole genome shotgun (WGS) entry which is preliminary data.</text>
</comment>
<name>A0A401GQH5_9APHY</name>
<dbReference type="InterPro" id="IPR011333">
    <property type="entry name" value="SKP1/BTB/POZ_sf"/>
</dbReference>
<dbReference type="OrthoDB" id="249087at2759"/>
<dbReference type="InterPro" id="IPR039948">
    <property type="entry name" value="ELC1"/>
</dbReference>
<feature type="domain" description="SKP1 component POZ" evidence="5">
    <location>
        <begin position="13"/>
        <end position="42"/>
    </location>
</feature>
<evidence type="ECO:0000313" key="6">
    <source>
        <dbReference type="EMBL" id="GBE84491.1"/>
    </source>
</evidence>
<evidence type="ECO:0000256" key="1">
    <source>
        <dbReference type="ARBA" id="ARBA00004123"/>
    </source>
</evidence>
<dbReference type="InParanoid" id="A0A401GQH5"/>
<evidence type="ECO:0000259" key="5">
    <source>
        <dbReference type="Pfam" id="PF03931"/>
    </source>
</evidence>
<dbReference type="Pfam" id="PF03931">
    <property type="entry name" value="Skp1_POZ"/>
    <property type="match status" value="1"/>
</dbReference>
<organism evidence="6 7">
    <name type="scientific">Sparassis crispa</name>
    <dbReference type="NCBI Taxonomy" id="139825"/>
    <lineage>
        <taxon>Eukaryota</taxon>
        <taxon>Fungi</taxon>
        <taxon>Dikarya</taxon>
        <taxon>Basidiomycota</taxon>
        <taxon>Agaricomycotina</taxon>
        <taxon>Agaricomycetes</taxon>
        <taxon>Polyporales</taxon>
        <taxon>Sparassidaceae</taxon>
        <taxon>Sparassis</taxon>
    </lineage>
</organism>
<dbReference type="Gene3D" id="3.30.710.10">
    <property type="entry name" value="Potassium Channel Kv1.1, Chain A"/>
    <property type="match status" value="1"/>
</dbReference>
<evidence type="ECO:0000256" key="2">
    <source>
        <dbReference type="ARBA" id="ARBA00009993"/>
    </source>
</evidence>
<dbReference type="SUPFAM" id="SSF54695">
    <property type="entry name" value="POZ domain"/>
    <property type="match status" value="1"/>
</dbReference>
<dbReference type="GeneID" id="38781408"/>
<sequence>MVEGQQNNDMEWVKLVSNDGHSFLIRRKVAVRSGTLRQMLSSESNFAEAVSKTCRILERPIVVEKLCEYLSYKSVYEGVPSRELPGFTERVMPEIALELLMTADYYEA</sequence>
<dbReference type="STRING" id="139825.A0A401GQH5"/>
<comment type="similarity">
    <text evidence="2">Belongs to the SKP1 family.</text>
</comment>
<evidence type="ECO:0000313" key="7">
    <source>
        <dbReference type="Proteomes" id="UP000287166"/>
    </source>
</evidence>
<dbReference type="InterPro" id="IPR001232">
    <property type="entry name" value="SKP1-like"/>
</dbReference>
<proteinExistence type="inferred from homology"/>
<dbReference type="EMBL" id="BFAD01000006">
    <property type="protein sequence ID" value="GBE84491.1"/>
    <property type="molecule type" value="Genomic_DNA"/>
</dbReference>
<dbReference type="SMART" id="SM00512">
    <property type="entry name" value="Skp1"/>
    <property type="match status" value="1"/>
</dbReference>
<dbReference type="InterPro" id="IPR016073">
    <property type="entry name" value="Skp1_comp_POZ"/>
</dbReference>
<keyword evidence="4" id="KW-0539">Nucleus</keyword>
<dbReference type="FunFam" id="3.30.710.10:FF:000035">
    <property type="entry name" value="Elongin C transcription elongation factor"/>
    <property type="match status" value="1"/>
</dbReference>
<dbReference type="AlphaFoldDB" id="A0A401GQH5"/>
<protein>
    <recommendedName>
        <fullName evidence="3">Elongin-C</fullName>
    </recommendedName>
</protein>
<dbReference type="RefSeq" id="XP_027615404.1">
    <property type="nucleotide sequence ID" value="XM_027759603.1"/>
</dbReference>
<dbReference type="FunCoup" id="A0A401GQH5">
    <property type="interactions" value="307"/>
</dbReference>
<evidence type="ECO:0000256" key="3">
    <source>
        <dbReference type="ARBA" id="ARBA00021347"/>
    </source>
</evidence>
<gene>
    <name evidence="6" type="ORF">SCP_0604700</name>
</gene>
<dbReference type="GO" id="GO:0006511">
    <property type="term" value="P:ubiquitin-dependent protein catabolic process"/>
    <property type="evidence" value="ECO:0007669"/>
    <property type="project" value="InterPro"/>
</dbReference>
<dbReference type="PANTHER" id="PTHR20648">
    <property type="entry name" value="ELONGIN-C"/>
    <property type="match status" value="1"/>
</dbReference>
<comment type="subcellular location">
    <subcellularLocation>
        <location evidence="1">Nucleus</location>
    </subcellularLocation>
</comment>
<keyword evidence="7" id="KW-1185">Reference proteome</keyword>
<reference evidence="6 7" key="1">
    <citation type="journal article" date="2018" name="Sci. Rep.">
        <title>Genome sequence of the cauliflower mushroom Sparassis crispa (Hanabiratake) and its association with beneficial usage.</title>
        <authorList>
            <person name="Kiyama R."/>
            <person name="Furutani Y."/>
            <person name="Kawaguchi K."/>
            <person name="Nakanishi T."/>
        </authorList>
    </citation>
    <scope>NUCLEOTIDE SEQUENCE [LARGE SCALE GENOMIC DNA]</scope>
</reference>